<evidence type="ECO:0000313" key="2">
    <source>
        <dbReference type="EMBL" id="MBB3206112.1"/>
    </source>
</evidence>
<feature type="signal peptide" evidence="1">
    <location>
        <begin position="1"/>
        <end position="27"/>
    </location>
</feature>
<organism evidence="2 3">
    <name type="scientific">Aporhodopirellula rubra</name>
    <dbReference type="NCBI Taxonomy" id="980271"/>
    <lineage>
        <taxon>Bacteria</taxon>
        <taxon>Pseudomonadati</taxon>
        <taxon>Planctomycetota</taxon>
        <taxon>Planctomycetia</taxon>
        <taxon>Pirellulales</taxon>
        <taxon>Pirellulaceae</taxon>
        <taxon>Aporhodopirellula</taxon>
    </lineage>
</organism>
<dbReference type="EMBL" id="JACHXU010000005">
    <property type="protein sequence ID" value="MBB3206112.1"/>
    <property type="molecule type" value="Genomic_DNA"/>
</dbReference>
<gene>
    <name evidence="2" type="ORF">FHS27_001920</name>
</gene>
<name>A0A7W5DXR4_9BACT</name>
<dbReference type="AlphaFoldDB" id="A0A7W5DXR4"/>
<keyword evidence="1" id="KW-0732">Signal</keyword>
<comment type="caution">
    <text evidence="2">The sequence shown here is derived from an EMBL/GenBank/DDBJ whole genome shotgun (WGS) entry which is preliminary data.</text>
</comment>
<dbReference type="RefSeq" id="WP_184304336.1">
    <property type="nucleotide sequence ID" value="NZ_JACHXU010000005.1"/>
</dbReference>
<accession>A0A7W5DXR4</accession>
<feature type="chain" id="PRO_5031505911" evidence="1">
    <location>
        <begin position="28"/>
        <end position="172"/>
    </location>
</feature>
<reference evidence="2 3" key="1">
    <citation type="submission" date="2020-08" db="EMBL/GenBank/DDBJ databases">
        <title>Genomic Encyclopedia of Type Strains, Phase III (KMG-III): the genomes of soil and plant-associated and newly described type strains.</title>
        <authorList>
            <person name="Whitman W."/>
        </authorList>
    </citation>
    <scope>NUCLEOTIDE SEQUENCE [LARGE SCALE GENOMIC DNA]</scope>
    <source>
        <strain evidence="2 3">CECT 8075</strain>
    </source>
</reference>
<dbReference type="Proteomes" id="UP000536179">
    <property type="component" value="Unassembled WGS sequence"/>
</dbReference>
<keyword evidence="3" id="KW-1185">Reference proteome</keyword>
<evidence type="ECO:0000313" key="3">
    <source>
        <dbReference type="Proteomes" id="UP000536179"/>
    </source>
</evidence>
<sequence>MKMFYSMALLGLGVVAVGCGSSQSTTATEGGATGDSAQYLAASEPADAVPVGEARQSSEDGQEVTLVGLIGGSTEPFVDGLAAFTIVDPKVPYCAADEGCPTPWDYCCTQDQVKENIATIKVVDGSGSPVAKDARELLAVRELSTVVVKGTANRDDQGNLTVSANQVFVKGN</sequence>
<proteinExistence type="predicted"/>
<dbReference type="PROSITE" id="PS51257">
    <property type="entry name" value="PROKAR_LIPOPROTEIN"/>
    <property type="match status" value="1"/>
</dbReference>
<evidence type="ECO:0000256" key="1">
    <source>
        <dbReference type="SAM" id="SignalP"/>
    </source>
</evidence>
<protein>
    <submittedName>
        <fullName evidence="2">Uncharacterized protein</fullName>
    </submittedName>
</protein>